<proteinExistence type="predicted"/>
<gene>
    <name evidence="1" type="ORF">H0H26_02540</name>
</gene>
<reference evidence="1 2" key="1">
    <citation type="submission" date="2020-07" db="EMBL/GenBank/DDBJ databases">
        <title>Genomic characterization of Flavobacterium psychrophilum strains.</title>
        <authorList>
            <person name="Castillo D."/>
            <person name="Jorgensen J."/>
            <person name="Middelboe M."/>
        </authorList>
    </citation>
    <scope>NUCLEOTIDE SEQUENCE [LARGE SCALE GENOMIC DNA]</scope>
    <source>
        <strain evidence="1 2">FPS-R7</strain>
    </source>
</reference>
<dbReference type="Proteomes" id="UP000596329">
    <property type="component" value="Chromosome"/>
</dbReference>
<name>A0A7U2NG17_FLAPS</name>
<sequence>MEDSIDKKLELYLDGARGFFEGMNVDSRLSTFGPNDYAKNAEVVFDNKVIDYKIEPNQKLEIIHYTNLQSFCNIINSQNIRLYNCFNLNDSKEIETGLNKIGFKFSKEWLENLKRTHFVFSASEYNNDDDFNMWRLYGDNGNGVALVFEVDDNFKNWNGIHISKVSYSEDDESFQNVKNFIDFHNKFQSKHEPFISVPSIIPLLGAFQKNKIWSIENEFRIVATCDFDEHNFKTNSDFISKNSFLKTTLNHQVNNSGKLVSYLELPITEKFLDEKFKNETDEECVNDCKKLYPRIKLKKIVFGHNIRGTAKSDSLIEYWSNVIPSKIGHKVEIQFSEF</sequence>
<organism evidence="1 2">
    <name type="scientific">Flavobacterium psychrophilum</name>
    <dbReference type="NCBI Taxonomy" id="96345"/>
    <lineage>
        <taxon>Bacteria</taxon>
        <taxon>Pseudomonadati</taxon>
        <taxon>Bacteroidota</taxon>
        <taxon>Flavobacteriia</taxon>
        <taxon>Flavobacteriales</taxon>
        <taxon>Flavobacteriaceae</taxon>
        <taxon>Flavobacterium</taxon>
    </lineage>
</organism>
<dbReference type="Pfam" id="PF11185">
    <property type="entry name" value="DUF2971"/>
    <property type="match status" value="1"/>
</dbReference>
<protein>
    <submittedName>
        <fullName evidence="1">DUF2971 domain-containing protein</fullName>
    </submittedName>
</protein>
<accession>A0A7U2NG17</accession>
<dbReference type="InterPro" id="IPR021352">
    <property type="entry name" value="DUF2971"/>
</dbReference>
<evidence type="ECO:0000313" key="1">
    <source>
        <dbReference type="EMBL" id="QRE04499.1"/>
    </source>
</evidence>
<evidence type="ECO:0000313" key="2">
    <source>
        <dbReference type="Proteomes" id="UP000596329"/>
    </source>
</evidence>
<dbReference type="RefSeq" id="WP_203096116.1">
    <property type="nucleotide sequence ID" value="NZ_CP059075.1"/>
</dbReference>
<dbReference type="EMBL" id="CP059075">
    <property type="protein sequence ID" value="QRE04499.1"/>
    <property type="molecule type" value="Genomic_DNA"/>
</dbReference>
<dbReference type="AlphaFoldDB" id="A0A7U2NG17"/>